<reference evidence="2 3" key="1">
    <citation type="journal article" date="2019" name="Sci. Rep.">
        <title>Nanopore sequencing improves the draft genome of the human pathogenic amoeba Naegleria fowleri.</title>
        <authorList>
            <person name="Liechti N."/>
            <person name="Schurch N."/>
            <person name="Bruggmann R."/>
            <person name="Wittwer M."/>
        </authorList>
    </citation>
    <scope>NUCLEOTIDE SEQUENCE [LARGE SCALE GENOMIC DNA]</scope>
    <source>
        <strain evidence="2 3">ATCC 30894</strain>
    </source>
</reference>
<dbReference type="InterPro" id="IPR043129">
    <property type="entry name" value="ATPase_NBD"/>
</dbReference>
<dbReference type="Gene3D" id="2.30.36.70">
    <property type="entry name" value="Actin, Chain A, domain 2"/>
    <property type="match status" value="1"/>
</dbReference>
<dbReference type="Gene3D" id="3.30.420.40">
    <property type="match status" value="4"/>
</dbReference>
<protein>
    <submittedName>
        <fullName evidence="2">Uncharacterized protein</fullName>
    </submittedName>
</protein>
<dbReference type="SMART" id="SM00268">
    <property type="entry name" value="ACTIN"/>
    <property type="match status" value="1"/>
</dbReference>
<dbReference type="VEuPathDB" id="AmoebaDB:NfTy_044460"/>
<dbReference type="Pfam" id="PF00022">
    <property type="entry name" value="Actin"/>
    <property type="match status" value="2"/>
</dbReference>
<dbReference type="Gene3D" id="3.90.640.10">
    <property type="entry name" value="Actin, Chain A, domain 4"/>
    <property type="match status" value="2"/>
</dbReference>
<dbReference type="GeneID" id="68113096"/>
<organism evidence="2 3">
    <name type="scientific">Naegleria fowleri</name>
    <name type="common">Brain eating amoeba</name>
    <dbReference type="NCBI Taxonomy" id="5763"/>
    <lineage>
        <taxon>Eukaryota</taxon>
        <taxon>Discoba</taxon>
        <taxon>Heterolobosea</taxon>
        <taxon>Tetramitia</taxon>
        <taxon>Eutetramitia</taxon>
        <taxon>Vahlkampfiidae</taxon>
        <taxon>Naegleria</taxon>
    </lineage>
</organism>
<evidence type="ECO:0000313" key="3">
    <source>
        <dbReference type="Proteomes" id="UP000444721"/>
    </source>
</evidence>
<dbReference type="InterPro" id="IPR004000">
    <property type="entry name" value="Actin"/>
</dbReference>
<dbReference type="EMBL" id="VFQX01000048">
    <property type="protein sequence ID" value="KAF0975125.1"/>
    <property type="molecule type" value="Genomic_DNA"/>
</dbReference>
<dbReference type="PANTHER" id="PTHR11937">
    <property type="entry name" value="ACTIN"/>
    <property type="match status" value="1"/>
</dbReference>
<dbReference type="Proteomes" id="UP000444721">
    <property type="component" value="Unassembled WGS sequence"/>
</dbReference>
<dbReference type="RefSeq" id="XP_044559838.1">
    <property type="nucleotide sequence ID" value="XM_044709450.1"/>
</dbReference>
<dbReference type="OrthoDB" id="10349216at2759"/>
<comment type="similarity">
    <text evidence="1">Belongs to the actin family.</text>
</comment>
<dbReference type="AlphaFoldDB" id="A0A6A5BNG6"/>
<evidence type="ECO:0000256" key="1">
    <source>
        <dbReference type="RuleBase" id="RU000487"/>
    </source>
</evidence>
<name>A0A6A5BNG6_NAEFO</name>
<keyword evidence="3" id="KW-1185">Reference proteome</keyword>
<dbReference type="SUPFAM" id="SSF53067">
    <property type="entry name" value="Actin-like ATPase domain"/>
    <property type="match status" value="2"/>
</dbReference>
<dbReference type="VEuPathDB" id="AmoebaDB:FDP41_005878"/>
<accession>A0A6A5BNG6</accession>
<evidence type="ECO:0000313" key="2">
    <source>
        <dbReference type="EMBL" id="KAF0975125.1"/>
    </source>
</evidence>
<proteinExistence type="inferred from homology"/>
<comment type="caution">
    <text evidence="2">The sequence shown here is derived from an EMBL/GenBank/DDBJ whole genome shotgun (WGS) entry which is preliminary data.</text>
</comment>
<sequence>MSSSSFIPDFIIDFGSFTTKYGLPSDEIPFEFHTIVGQYEMQGFSGMSKISCGTKVLQEKSIGNFRLKTLSPMVSRGVFNGESTLNMETLCHQAFRSLYTLQDAKYSEQSLREKKLNVTLAAVQSQHHVRNLTQLIFEKFGISSLQFFTPTENIERVLIDNSKTASHTCGEHYILEMGHGITQLAKLKSNSPVCHIPLGGMDITKYIKEHLTNGAEESILKLTELKEQNCHCSPVPSSNLHSPENVFSQAPEVLFSSNPQQQDTLVSTIHKYISSHQEEFTHEDPNVHMTTIHLSGGSSLLKGLKERLEFELNQNFDKASFKGWIKVKHNKMGKDSSFFGACKRVKENDPSSRDQACSLSEYKEKGMERVMAENYKHLFAK</sequence>
<dbReference type="VEuPathDB" id="AmoebaDB:NF0073700"/>
<gene>
    <name evidence="2" type="ORF">FDP41_005878</name>
</gene>